<dbReference type="Gene3D" id="3.40.50.10480">
    <property type="entry name" value="Probable brix-domain ribosomal biogenesis protein"/>
    <property type="match status" value="1"/>
</dbReference>
<evidence type="ECO:0000259" key="4">
    <source>
        <dbReference type="PROSITE" id="PS50833"/>
    </source>
</evidence>
<accession>A0A7R9BYQ2</accession>
<dbReference type="GO" id="GO:0032040">
    <property type="term" value="C:small-subunit processome"/>
    <property type="evidence" value="ECO:0007669"/>
    <property type="project" value="TreeGrafter"/>
</dbReference>
<keyword evidence="6" id="KW-1185">Reference proteome</keyword>
<dbReference type="PANTHER" id="PTHR22734">
    <property type="entry name" value="U3 SMALL NUCLEOLAR RIBONUCLEOPROTEIN PROTEIN IMP4"/>
    <property type="match status" value="1"/>
</dbReference>
<dbReference type="InterPro" id="IPR048720">
    <property type="entry name" value="PROPPIN"/>
</dbReference>
<proteinExistence type="inferred from homology"/>
<evidence type="ECO:0000313" key="5">
    <source>
        <dbReference type="EMBL" id="CAD7282965.1"/>
    </source>
</evidence>
<dbReference type="GO" id="GO:0005654">
    <property type="term" value="C:nucleoplasm"/>
    <property type="evidence" value="ECO:0007669"/>
    <property type="project" value="UniProtKB-ARBA"/>
</dbReference>
<dbReference type="EMBL" id="OA886643">
    <property type="protein sequence ID" value="CAD7282965.1"/>
    <property type="molecule type" value="Genomic_DNA"/>
</dbReference>
<dbReference type="Pfam" id="PF21032">
    <property type="entry name" value="PROPPIN"/>
    <property type="match status" value="1"/>
</dbReference>
<dbReference type="InterPro" id="IPR015943">
    <property type="entry name" value="WD40/YVTN_repeat-like_dom_sf"/>
</dbReference>
<dbReference type="EMBL" id="CAJPEX010004606">
    <property type="protein sequence ID" value="CAG0923117.1"/>
    <property type="molecule type" value="Genomic_DNA"/>
</dbReference>
<keyword evidence="1" id="KW-0853">WD repeat</keyword>
<evidence type="ECO:0000256" key="3">
    <source>
        <dbReference type="ARBA" id="ARBA00025740"/>
    </source>
</evidence>
<dbReference type="SMART" id="SM00879">
    <property type="entry name" value="Brix"/>
    <property type="match status" value="1"/>
</dbReference>
<dbReference type="Proteomes" id="UP000678499">
    <property type="component" value="Unassembled WGS sequence"/>
</dbReference>
<name>A0A7R9BYQ2_9CRUS</name>
<dbReference type="GO" id="GO:0042274">
    <property type="term" value="P:ribosomal small subunit biogenesis"/>
    <property type="evidence" value="ECO:0007669"/>
    <property type="project" value="UniProtKB-ARBA"/>
</dbReference>
<dbReference type="InterPro" id="IPR036322">
    <property type="entry name" value="WD40_repeat_dom_sf"/>
</dbReference>
<reference evidence="5" key="1">
    <citation type="submission" date="2020-11" db="EMBL/GenBank/DDBJ databases">
        <authorList>
            <person name="Tran Van P."/>
        </authorList>
    </citation>
    <scope>NUCLEOTIDE SEQUENCE</scope>
</reference>
<sequence length="667" mass="75337">MRSGGLDEFTTVTCSALALIMTFSLMRWKNASRAEHPMSSGLLFLGFNQDHGCFACGLDNGFRIFNSDPLKEKERRDFFDGGIGYVEMLFRCNYLALVGGGVSPTSPPNKGLSITVVQFPLGDEALLAYPTRKTGFVQIVDLVRTDQAPVEISAHEATIVALSMNLPGTLLATASEKGTLIRVFDTKAGSLLHEFRRGANAAIIYWCVLRFSIFIFVFFGKISLRSSCSVNFNQESSMLCVSSDHGTVHVFAMDTEKKNRQSSLASAGFLPKYFNSQWSWSKFVIPGSSPCLCAFGSDSSIIAVCGDGSYYKYSLGPKGECSREVFAQYLEITEERPVVRRRQSTYSRSHSSLAMIRRQVRLRKEYLYRKSLEERRRATQERKDKIKNIVEDGNVIPNQLRKDAISLYKAGEWDDAGPEVAALRASEAEVGGGVMSSLDDEYRWAGVRDPKIVITTSSDPSSRLKAFVKEMKLIFPNSQRVNRGNYDVKHIMEACRANDVTDFIVLHETRGQPDGMIVCHLPFGPTAYFSMCDVVMRHDIPDMGTMSEAYPHLIFHNFKTKLGRRVTSILKHLFPVPKEDSHRVMTFANHDDFISFRHHTYKKDPEDKSNVIMSEVGPRFQLRLYELKLGTMDQTRAAETEWALRPYMNTARKRRFLSEDDGWENET</sequence>
<comment type="similarity">
    <text evidence="3">Belongs to the WD repeat PROPPIN family.</text>
</comment>
<evidence type="ECO:0000256" key="1">
    <source>
        <dbReference type="ARBA" id="ARBA00022574"/>
    </source>
</evidence>
<dbReference type="PANTHER" id="PTHR22734:SF2">
    <property type="entry name" value="U3 SMALL NUCLEOLAR RIBONUCLEOPROTEIN PROTEIN IMP4"/>
    <property type="match status" value="1"/>
</dbReference>
<dbReference type="GO" id="GO:0006364">
    <property type="term" value="P:rRNA processing"/>
    <property type="evidence" value="ECO:0007669"/>
    <property type="project" value="InterPro"/>
</dbReference>
<dbReference type="OrthoDB" id="10253204at2759"/>
<dbReference type="GO" id="GO:0034457">
    <property type="term" value="C:Mpp10 complex"/>
    <property type="evidence" value="ECO:0007669"/>
    <property type="project" value="UniProtKB-ARBA"/>
</dbReference>
<dbReference type="Pfam" id="PF04427">
    <property type="entry name" value="Brix"/>
    <property type="match status" value="1"/>
</dbReference>
<organism evidence="5">
    <name type="scientific">Notodromas monacha</name>
    <dbReference type="NCBI Taxonomy" id="399045"/>
    <lineage>
        <taxon>Eukaryota</taxon>
        <taxon>Metazoa</taxon>
        <taxon>Ecdysozoa</taxon>
        <taxon>Arthropoda</taxon>
        <taxon>Crustacea</taxon>
        <taxon>Oligostraca</taxon>
        <taxon>Ostracoda</taxon>
        <taxon>Podocopa</taxon>
        <taxon>Podocopida</taxon>
        <taxon>Cypridocopina</taxon>
        <taxon>Cypridoidea</taxon>
        <taxon>Cyprididae</taxon>
        <taxon>Notodromas</taxon>
    </lineage>
</organism>
<dbReference type="SUPFAM" id="SSF52954">
    <property type="entry name" value="Class II aaRS ABD-related"/>
    <property type="match status" value="1"/>
</dbReference>
<dbReference type="AlphaFoldDB" id="A0A7R9BYQ2"/>
<dbReference type="FunFam" id="3.40.50.10480:FF:000001">
    <property type="entry name" value="IMP4, U3 small nucleolar ribonucleoprotein"/>
    <property type="match status" value="1"/>
</dbReference>
<keyword evidence="2" id="KW-0677">Repeat</keyword>
<dbReference type="GO" id="GO:0030515">
    <property type="term" value="F:snoRNA binding"/>
    <property type="evidence" value="ECO:0007669"/>
    <property type="project" value="TreeGrafter"/>
</dbReference>
<dbReference type="GO" id="GO:0042134">
    <property type="term" value="F:rRNA primary transcript binding"/>
    <property type="evidence" value="ECO:0007669"/>
    <property type="project" value="InterPro"/>
</dbReference>
<dbReference type="InterPro" id="IPR007109">
    <property type="entry name" value="Brix"/>
</dbReference>
<evidence type="ECO:0000256" key="2">
    <source>
        <dbReference type="ARBA" id="ARBA00022737"/>
    </source>
</evidence>
<dbReference type="PROSITE" id="PS50833">
    <property type="entry name" value="BRIX"/>
    <property type="match status" value="1"/>
</dbReference>
<dbReference type="SUPFAM" id="SSF50978">
    <property type="entry name" value="WD40 repeat-like"/>
    <property type="match status" value="1"/>
</dbReference>
<dbReference type="InterPro" id="IPR044281">
    <property type="entry name" value="IMP4/RPF1"/>
</dbReference>
<evidence type="ECO:0000313" key="6">
    <source>
        <dbReference type="Proteomes" id="UP000678499"/>
    </source>
</evidence>
<dbReference type="Gene3D" id="2.130.10.10">
    <property type="entry name" value="YVTN repeat-like/Quinoprotein amine dehydrogenase"/>
    <property type="match status" value="1"/>
</dbReference>
<protein>
    <recommendedName>
        <fullName evidence="4">Brix domain-containing protein</fullName>
    </recommendedName>
</protein>
<gene>
    <name evidence="5" type="ORF">NMOB1V02_LOCUS10583</name>
</gene>
<feature type="domain" description="Brix" evidence="4">
    <location>
        <begin position="450"/>
        <end position="633"/>
    </location>
</feature>